<dbReference type="InterPro" id="IPR036441">
    <property type="entry name" value="DHquinase_II_sf"/>
</dbReference>
<reference evidence="13" key="2">
    <citation type="submission" date="2016-01" db="EMBL/GenBank/DDBJ databases">
        <title>Six Aerococcus type strain genome sequencing and assembly using PacBio and Illumina Hiseq.</title>
        <authorList>
            <person name="Carkaci D."/>
            <person name="Dargis R."/>
            <person name="Nielsen X.C."/>
            <person name="Skovgaard O."/>
            <person name="Fuursted K."/>
            <person name="Christensen J.J."/>
        </authorList>
    </citation>
    <scope>NUCLEOTIDE SEQUENCE [LARGE SCALE GENOMIC DNA]</scope>
    <source>
        <strain evidence="13">CCUG43001</strain>
    </source>
</reference>
<evidence type="ECO:0000256" key="6">
    <source>
        <dbReference type="ARBA" id="ARBA00023239"/>
    </source>
</evidence>
<evidence type="ECO:0000256" key="1">
    <source>
        <dbReference type="ARBA" id="ARBA00001864"/>
    </source>
</evidence>
<dbReference type="NCBIfam" id="NF003805">
    <property type="entry name" value="PRK05395.1-2"/>
    <property type="match status" value="1"/>
</dbReference>
<keyword evidence="13" id="KW-1185">Reference proteome</keyword>
<evidence type="ECO:0000256" key="5">
    <source>
        <dbReference type="ARBA" id="ARBA00012060"/>
    </source>
</evidence>
<feature type="active site" description="Proton donor" evidence="7 8">
    <location>
        <position position="97"/>
    </location>
</feature>
<dbReference type="CDD" id="cd00466">
    <property type="entry name" value="DHQase_II"/>
    <property type="match status" value="1"/>
</dbReference>
<dbReference type="GO" id="GO:0008652">
    <property type="term" value="P:amino acid biosynthetic process"/>
    <property type="evidence" value="ECO:0007669"/>
    <property type="project" value="UniProtKB-KW"/>
</dbReference>
<gene>
    <name evidence="7 12" type="primary">aroQ</name>
    <name evidence="11" type="ORF">AWM72_08360</name>
    <name evidence="12" type="ORF">CYJ28_01395</name>
</gene>
<dbReference type="Proteomes" id="UP000069912">
    <property type="component" value="Chromosome"/>
</dbReference>
<reference evidence="12 14" key="3">
    <citation type="submission" date="2017-12" db="EMBL/GenBank/DDBJ databases">
        <title>Phylogenetic diversity of female urinary microbiome.</title>
        <authorList>
            <person name="Thomas-White K."/>
            <person name="Wolfe A.J."/>
        </authorList>
    </citation>
    <scope>NUCLEOTIDE SEQUENCE [LARGE SCALE GENOMIC DNA]</scope>
    <source>
        <strain evidence="12 14">UMB0139</strain>
    </source>
</reference>
<comment type="pathway">
    <text evidence="2 7">Metabolic intermediate biosynthesis; chorismate biosynthesis; chorismate from D-erythrose 4-phosphate and phosphoenolpyruvate: step 3/7.</text>
</comment>
<dbReference type="Proteomes" id="UP000234239">
    <property type="component" value="Unassembled WGS sequence"/>
</dbReference>
<feature type="site" description="Transition state stabilizer" evidence="7 10">
    <location>
        <position position="17"/>
    </location>
</feature>
<dbReference type="EC" id="4.2.1.10" evidence="5 7"/>
<comment type="similarity">
    <text evidence="3 7">Belongs to the type-II 3-dehydroquinase family.</text>
</comment>
<name>A0A0X8FCK4_9LACT</name>
<dbReference type="GeneID" id="92904079"/>
<reference evidence="11 13" key="1">
    <citation type="journal article" date="2016" name="Genome Announc.">
        <title>Complete Genome Sequences of Aerococcus christensenii CCUG 28831T, Aerococcus sanguinicola CCUG 43001T, Aerococcus urinae CCUG 36881T, Aerococcus urinaeequi CCUG 28094T, Aerococcus urinaehominis CCUG 42038 BT, and Aerococcus viridans CCUG 4311T.</title>
        <authorList>
            <person name="Carkaci D."/>
            <person name="Dargis R."/>
            <person name="Nielsen X.C."/>
            <person name="Skovgaard O."/>
            <person name="Fuursted K."/>
            <person name="Christensen J.J."/>
        </authorList>
    </citation>
    <scope>NUCLEOTIDE SEQUENCE [LARGE SCALE GENOMIC DNA]</scope>
    <source>
        <strain evidence="11 13">CCUG43001</strain>
    </source>
</reference>
<dbReference type="InterPro" id="IPR018509">
    <property type="entry name" value="DHquinase_II_CS"/>
</dbReference>
<protein>
    <recommendedName>
        <fullName evidence="5 7">3-dehydroquinate dehydratase</fullName>
        <shortName evidence="7">3-dehydroquinase</shortName>
        <ecNumber evidence="5 7">4.2.1.10</ecNumber>
    </recommendedName>
    <alternativeName>
        <fullName evidence="7">Type II DHQase</fullName>
    </alternativeName>
</protein>
<dbReference type="OrthoDB" id="9790793at2"/>
<keyword evidence="7" id="KW-0057">Aromatic amino acid biosynthesis</keyword>
<dbReference type="NCBIfam" id="TIGR01088">
    <property type="entry name" value="aroQ"/>
    <property type="match status" value="1"/>
</dbReference>
<dbReference type="Gene3D" id="3.40.50.9100">
    <property type="entry name" value="Dehydroquinase, class II"/>
    <property type="match status" value="1"/>
</dbReference>
<evidence type="ECO:0000256" key="8">
    <source>
        <dbReference type="PIRSR" id="PIRSR001399-1"/>
    </source>
</evidence>
<evidence type="ECO:0000256" key="9">
    <source>
        <dbReference type="PIRSR" id="PIRSR001399-2"/>
    </source>
</evidence>
<dbReference type="Pfam" id="PF01220">
    <property type="entry name" value="DHquinase_II"/>
    <property type="match status" value="1"/>
</dbReference>
<dbReference type="GO" id="GO:0009423">
    <property type="term" value="P:chorismate biosynthetic process"/>
    <property type="evidence" value="ECO:0007669"/>
    <property type="project" value="UniProtKB-UniRule"/>
</dbReference>
<evidence type="ECO:0000313" key="14">
    <source>
        <dbReference type="Proteomes" id="UP000234239"/>
    </source>
</evidence>
<dbReference type="PROSITE" id="PS01029">
    <property type="entry name" value="DEHYDROQUINASE_II"/>
    <property type="match status" value="1"/>
</dbReference>
<dbReference type="RefSeq" id="WP_067976179.1">
    <property type="nucleotide sequence ID" value="NZ_CAJHKM010000002.1"/>
</dbReference>
<evidence type="ECO:0000256" key="7">
    <source>
        <dbReference type="HAMAP-Rule" id="MF_00169"/>
    </source>
</evidence>
<dbReference type="NCBIfam" id="NF003806">
    <property type="entry name" value="PRK05395.1-3"/>
    <property type="match status" value="1"/>
</dbReference>
<evidence type="ECO:0000313" key="11">
    <source>
        <dbReference type="EMBL" id="AMB94768.1"/>
    </source>
</evidence>
<dbReference type="EMBL" id="PKGY01000001">
    <property type="protein sequence ID" value="PKZ23231.1"/>
    <property type="molecule type" value="Genomic_DNA"/>
</dbReference>
<sequence>MKFLILNGPNLNFLGIREPAIYGHASLKQIESDLDQSFDHELSFFQSNHEGALIDRLQEAYYEKIDGIVFNPGAFTHYSYALHDALTSIQIPCVEVHLSAIQQRESFRQTSVIAPACIGQISGFGKDSYALGLEALLKHLEE</sequence>
<dbReference type="NCBIfam" id="NF003807">
    <property type="entry name" value="PRK05395.1-4"/>
    <property type="match status" value="1"/>
</dbReference>
<dbReference type="InterPro" id="IPR001874">
    <property type="entry name" value="DHquinase_II"/>
</dbReference>
<dbReference type="AlphaFoldDB" id="A0A0X8FCK4"/>
<evidence type="ECO:0000256" key="2">
    <source>
        <dbReference type="ARBA" id="ARBA00004902"/>
    </source>
</evidence>
<proteinExistence type="inferred from homology"/>
<keyword evidence="6 7" id="KW-0456">Lyase</keyword>
<comment type="subunit">
    <text evidence="4 7">Homododecamer.</text>
</comment>
<dbReference type="HAMAP" id="MF_00169">
    <property type="entry name" value="AroQ"/>
    <property type="match status" value="1"/>
</dbReference>
<dbReference type="KEGG" id="asan:AWM72_08360"/>
<feature type="binding site" evidence="7 9">
    <location>
        <position position="77"/>
    </location>
    <ligand>
        <name>substrate</name>
    </ligand>
</feature>
<evidence type="ECO:0000256" key="3">
    <source>
        <dbReference type="ARBA" id="ARBA00011037"/>
    </source>
</evidence>
<dbReference type="PANTHER" id="PTHR21272">
    <property type="entry name" value="CATABOLIC 3-DEHYDROQUINASE"/>
    <property type="match status" value="1"/>
</dbReference>
<evidence type="ECO:0000313" key="12">
    <source>
        <dbReference type="EMBL" id="PKZ23231.1"/>
    </source>
</evidence>
<dbReference type="PANTHER" id="PTHR21272:SF3">
    <property type="entry name" value="CATABOLIC 3-DEHYDROQUINASE"/>
    <property type="match status" value="1"/>
</dbReference>
<evidence type="ECO:0000256" key="4">
    <source>
        <dbReference type="ARBA" id="ARBA00011193"/>
    </source>
</evidence>
<dbReference type="UniPathway" id="UPA00053">
    <property type="reaction ID" value="UER00086"/>
</dbReference>
<feature type="active site" description="Proton acceptor" evidence="7 8">
    <location>
        <position position="22"/>
    </location>
</feature>
<dbReference type="GO" id="GO:0019631">
    <property type="term" value="P:quinate catabolic process"/>
    <property type="evidence" value="ECO:0007669"/>
    <property type="project" value="TreeGrafter"/>
</dbReference>
<evidence type="ECO:0000256" key="10">
    <source>
        <dbReference type="PIRSR" id="PIRSR001399-3"/>
    </source>
</evidence>
<dbReference type="GO" id="GO:0009073">
    <property type="term" value="P:aromatic amino acid family biosynthetic process"/>
    <property type="evidence" value="ECO:0007669"/>
    <property type="project" value="UniProtKB-KW"/>
</dbReference>
<dbReference type="SUPFAM" id="SSF52304">
    <property type="entry name" value="Type II 3-dehydroquinate dehydratase"/>
    <property type="match status" value="1"/>
</dbReference>
<comment type="catalytic activity">
    <reaction evidence="1 7">
        <text>3-dehydroquinate = 3-dehydroshikimate + H2O</text>
        <dbReference type="Rhea" id="RHEA:21096"/>
        <dbReference type="ChEBI" id="CHEBI:15377"/>
        <dbReference type="ChEBI" id="CHEBI:16630"/>
        <dbReference type="ChEBI" id="CHEBI:32364"/>
        <dbReference type="EC" id="4.2.1.10"/>
    </reaction>
</comment>
<feature type="binding site" evidence="7 9">
    <location>
        <begin position="98"/>
        <end position="99"/>
    </location>
    <ligand>
        <name>substrate</name>
    </ligand>
</feature>
<evidence type="ECO:0000313" key="13">
    <source>
        <dbReference type="Proteomes" id="UP000069912"/>
    </source>
</evidence>
<comment type="function">
    <text evidence="7">Catalyzes a trans-dehydration via an enolate intermediate.</text>
</comment>
<accession>A0A0X8FCK4</accession>
<organism evidence="11 13">
    <name type="scientific">Aerococcus sanguinicola</name>
    <dbReference type="NCBI Taxonomy" id="119206"/>
    <lineage>
        <taxon>Bacteria</taxon>
        <taxon>Bacillati</taxon>
        <taxon>Bacillota</taxon>
        <taxon>Bacilli</taxon>
        <taxon>Lactobacillales</taxon>
        <taxon>Aerococcaceae</taxon>
        <taxon>Aerococcus</taxon>
    </lineage>
</organism>
<feature type="binding site" evidence="7 9">
    <location>
        <position position="71"/>
    </location>
    <ligand>
        <name>substrate</name>
    </ligand>
</feature>
<feature type="binding site" evidence="7 9">
    <location>
        <position position="108"/>
    </location>
    <ligand>
        <name>substrate</name>
    </ligand>
</feature>
<keyword evidence="7" id="KW-0028">Amino-acid biosynthesis</keyword>
<feature type="binding site" evidence="7 9">
    <location>
        <position position="84"/>
    </location>
    <ligand>
        <name>substrate</name>
    </ligand>
</feature>
<dbReference type="PIRSF" id="PIRSF001399">
    <property type="entry name" value="DHquinase_II"/>
    <property type="match status" value="1"/>
</dbReference>
<dbReference type="EMBL" id="CP014160">
    <property type="protein sequence ID" value="AMB94768.1"/>
    <property type="molecule type" value="Genomic_DNA"/>
</dbReference>
<dbReference type="GO" id="GO:0003855">
    <property type="term" value="F:3-dehydroquinate dehydratase activity"/>
    <property type="evidence" value="ECO:0007669"/>
    <property type="project" value="UniProtKB-UniRule"/>
</dbReference>